<dbReference type="GO" id="GO:0006094">
    <property type="term" value="P:gluconeogenesis"/>
    <property type="evidence" value="ECO:0007669"/>
    <property type="project" value="UniProtKB-UniRule"/>
</dbReference>
<feature type="active site" description="Proton acceptor; for FBP phosphatase activity" evidence="15">
    <location>
        <position position="11"/>
    </location>
</feature>
<protein>
    <recommendedName>
        <fullName evidence="7 15">Fructose-1,6-bisphosphate aldolase/phosphatase</fullName>
        <shortName evidence="15">FBP A/P</shortName>
        <shortName evidence="15">FBP aldolase/phosphatase</shortName>
        <ecNumber evidence="6 15">3.1.3.11</ecNumber>
        <ecNumber evidence="15">4.1.2.13</ecNumber>
    </recommendedName>
</protein>
<dbReference type="PANTHER" id="PTHR38341:SF1">
    <property type="entry name" value="FRUCTOSE-1,6-BISPHOSPHATE ALDOLASE_PHOSPHATASE"/>
    <property type="match status" value="1"/>
</dbReference>
<feature type="binding site" evidence="15">
    <location>
        <position position="94"/>
    </location>
    <ligand>
        <name>Mg(2+)</name>
        <dbReference type="ChEBI" id="CHEBI:18420"/>
        <label>1</label>
    </ligand>
</feature>
<dbReference type="UniPathway" id="UPA00138"/>
<accession>A0A7C5M3J9</accession>
<dbReference type="PANTHER" id="PTHR38341">
    <property type="entry name" value="FRUCTOSE-1,6-BISPHOSPHATE ALDOLASE/PHOSPHATASE"/>
    <property type="match status" value="1"/>
</dbReference>
<dbReference type="EC" id="3.1.3.11" evidence="6 15"/>
<dbReference type="GO" id="GO:0042132">
    <property type="term" value="F:fructose 1,6-bisphosphate 1-phosphatase activity"/>
    <property type="evidence" value="ECO:0007669"/>
    <property type="project" value="UniProtKB-UniRule"/>
</dbReference>
<comment type="catalytic activity">
    <reaction evidence="15">
        <text>beta-D-fructose 1,6-bisphosphate = D-glyceraldehyde 3-phosphate + dihydroxyacetone phosphate</text>
        <dbReference type="Rhea" id="RHEA:14729"/>
        <dbReference type="ChEBI" id="CHEBI:32966"/>
        <dbReference type="ChEBI" id="CHEBI:57642"/>
        <dbReference type="ChEBI" id="CHEBI:59776"/>
        <dbReference type="EC" id="4.1.2.13"/>
    </reaction>
</comment>
<feature type="binding site" evidence="15">
    <location>
        <position position="231"/>
    </location>
    <ligand>
        <name>Mg(2+)</name>
        <dbReference type="ChEBI" id="CHEBI:18420"/>
        <label>3</label>
    </ligand>
</feature>
<evidence type="ECO:0000256" key="5">
    <source>
        <dbReference type="ARBA" id="ARBA00011820"/>
    </source>
</evidence>
<keyword evidence="12 15" id="KW-0456">Lyase</keyword>
<keyword evidence="13 15" id="KW-0704">Schiff base</keyword>
<evidence type="ECO:0000256" key="15">
    <source>
        <dbReference type="HAMAP-Rule" id="MF_02067"/>
    </source>
</evidence>
<feature type="active site" description="Proton donor/acceptor; for FBP aldolase activity" evidence="15">
    <location>
        <position position="228"/>
    </location>
</feature>
<feature type="binding site" description="in other chain" evidence="15">
    <location>
        <position position="265"/>
    </location>
    <ligand>
        <name>beta-D-fructose 1,6-bisphosphate</name>
        <dbReference type="ChEBI" id="CHEBI:32966"/>
        <note>ligand shared between dimeric partners</note>
    </ligand>
</feature>
<dbReference type="Proteomes" id="UP000886014">
    <property type="component" value="Unassembled WGS sequence"/>
</dbReference>
<organism evidence="16">
    <name type="scientific">candidate division WOR-3 bacterium</name>
    <dbReference type="NCBI Taxonomy" id="2052148"/>
    <lineage>
        <taxon>Bacteria</taxon>
        <taxon>Bacteria division WOR-3</taxon>
    </lineage>
</organism>
<evidence type="ECO:0000256" key="2">
    <source>
        <dbReference type="ARBA" id="ARBA00001946"/>
    </source>
</evidence>
<comment type="pathway">
    <text evidence="3 15">Carbohydrate biosynthesis; gluconeogenesis.</text>
</comment>
<dbReference type="NCBIfam" id="NF041126">
    <property type="entry name" value="FBP_aldo_phos"/>
    <property type="match status" value="1"/>
</dbReference>
<evidence type="ECO:0000256" key="13">
    <source>
        <dbReference type="ARBA" id="ARBA00023270"/>
    </source>
</evidence>
<name>A0A7C5M3J9_UNCW3</name>
<proteinExistence type="inferred from homology"/>
<feature type="binding site" description="in other chain" evidence="15">
    <location>
        <position position="286"/>
    </location>
    <ligand>
        <name>beta-D-fructose 1,6-bisphosphate</name>
        <dbReference type="ChEBI" id="CHEBI:32966"/>
        <note>ligand shared between dimeric partners</note>
    </ligand>
</feature>
<feature type="binding site" description="in other chain" evidence="15">
    <location>
        <position position="347"/>
    </location>
    <ligand>
        <name>beta-D-fructose 1,6-bisphosphate</name>
        <dbReference type="ChEBI" id="CHEBI:32966"/>
        <note>ligand shared between dimeric partners</note>
    </ligand>
</feature>
<feature type="binding site" evidence="15">
    <location>
        <position position="52"/>
    </location>
    <ligand>
        <name>Mg(2+)</name>
        <dbReference type="ChEBI" id="CHEBI:18420"/>
        <label>1</label>
    </ligand>
</feature>
<evidence type="ECO:0000256" key="7">
    <source>
        <dbReference type="ARBA" id="ARBA00018635"/>
    </source>
</evidence>
<feature type="binding site" evidence="15">
    <location>
        <position position="233"/>
    </location>
    <ligand>
        <name>Mg(2+)</name>
        <dbReference type="ChEBI" id="CHEBI:18420"/>
        <label>3</label>
    </ligand>
</feature>
<evidence type="ECO:0000256" key="9">
    <source>
        <dbReference type="ARBA" id="ARBA00022723"/>
    </source>
</evidence>
<comment type="cofactor">
    <cofactor evidence="2 15">
        <name>Mg(2+)</name>
        <dbReference type="ChEBI" id="CHEBI:18420"/>
    </cofactor>
</comment>
<feature type="binding site" description="in other chain" evidence="15">
    <location>
        <position position="132"/>
    </location>
    <ligand>
        <name>beta-D-fructose 1,6-bisphosphate</name>
        <dbReference type="ChEBI" id="CHEBI:32966"/>
        <note>ligand shared between dimeric partners</note>
    </ligand>
</feature>
<comment type="catalytic activity">
    <reaction evidence="1 15">
        <text>beta-D-fructose 1,6-bisphosphate + H2O = beta-D-fructose 6-phosphate + phosphate</text>
        <dbReference type="Rhea" id="RHEA:11064"/>
        <dbReference type="ChEBI" id="CHEBI:15377"/>
        <dbReference type="ChEBI" id="CHEBI:32966"/>
        <dbReference type="ChEBI" id="CHEBI:43474"/>
        <dbReference type="ChEBI" id="CHEBI:57634"/>
        <dbReference type="EC" id="3.1.3.11"/>
    </reaction>
</comment>
<dbReference type="InterPro" id="IPR036076">
    <property type="entry name" value="FBPase_V_sf"/>
</dbReference>
<keyword evidence="10 15" id="KW-0378">Hydrolase</keyword>
<gene>
    <name evidence="15" type="primary">fbp</name>
    <name evidence="16" type="ORF">ENL41_03315</name>
</gene>
<feature type="binding site" evidence="15">
    <location>
        <position position="18"/>
    </location>
    <ligand>
        <name>dihydroxyacetone phosphate</name>
        <dbReference type="ChEBI" id="CHEBI:57642"/>
    </ligand>
</feature>
<feature type="binding site" evidence="15">
    <location>
        <position position="232"/>
    </location>
    <ligand>
        <name>Mg(2+)</name>
        <dbReference type="ChEBI" id="CHEBI:18420"/>
        <label>4</label>
    </ligand>
</feature>
<feature type="binding site" evidence="15">
    <location>
        <position position="265"/>
    </location>
    <ligand>
        <name>dihydroxyacetone phosphate</name>
        <dbReference type="ChEBI" id="CHEBI:57642"/>
    </ligand>
</feature>
<evidence type="ECO:0000256" key="8">
    <source>
        <dbReference type="ARBA" id="ARBA00022432"/>
    </source>
</evidence>
<keyword evidence="9 15" id="KW-0479">Metal-binding</keyword>
<sequence length="365" mass="40819">MKVTLSVIKADIGGYVGHSSGHPRLLEVAEDSLRKARDKGIILDYHVTRVGDDLQLIMTHTKGVENGEIHRLAWDTFVEATEEAKRLKLYGAGQDLLSDAFSGNIKGLGPGTAEMEFEERPSEPVIIFMADKTSPGAWNLPLYKIFADPFNTPGLVIDPKMHDGFIFEVLDVYEHKRIKFSMPEELYDILILIGATEHYIIKAVYRKTDKEIAAVSSTQRLSMMAGRYVGKDDPVLIVRAQSGFPAVGEILEPFAYPHLVAGWMRGSHFGPLMPVAFHEANPSRFDGPPRVIAAGFQIADGKLIGPRDLFDDPAFDEAKRNANKIADYIRSMGPFEPHRLGLKEMEYTTLPDVLKKLKDRFEELH</sequence>
<keyword evidence="14 15" id="KW-0119">Carbohydrate metabolism</keyword>
<feature type="binding site" description="in other chain" evidence="15">
    <location>
        <position position="18"/>
    </location>
    <ligand>
        <name>beta-D-fructose 1,6-bisphosphate</name>
        <dbReference type="ChEBI" id="CHEBI:32966"/>
        <note>ligand shared between dimeric partners</note>
    </ligand>
</feature>
<keyword evidence="8 15" id="KW-0312">Gluconeogenesis</keyword>
<evidence type="ECO:0000256" key="6">
    <source>
        <dbReference type="ARBA" id="ARBA00013093"/>
    </source>
</evidence>
<feature type="binding site" evidence="15">
    <location>
        <position position="132"/>
    </location>
    <ligand>
        <name>dihydroxyacetone phosphate</name>
        <dbReference type="ChEBI" id="CHEBI:57642"/>
    </ligand>
</feature>
<dbReference type="EMBL" id="DRTV01000235">
    <property type="protein sequence ID" value="HHF58434.1"/>
    <property type="molecule type" value="Genomic_DNA"/>
</dbReference>
<feature type="binding site" evidence="15">
    <location>
        <position position="18"/>
    </location>
    <ligand>
        <name>Mg(2+)</name>
        <dbReference type="ChEBI" id="CHEBI:18420"/>
        <label>1</label>
    </ligand>
</feature>
<evidence type="ECO:0000313" key="16">
    <source>
        <dbReference type="EMBL" id="HHF58434.1"/>
    </source>
</evidence>
<feature type="binding site" evidence="15">
    <location>
        <position position="131"/>
    </location>
    <ligand>
        <name>Mg(2+)</name>
        <dbReference type="ChEBI" id="CHEBI:18420"/>
        <label>2</label>
    </ligand>
</feature>
<feature type="binding site" evidence="15">
    <location>
        <position position="286"/>
    </location>
    <ligand>
        <name>dihydroxyacetone phosphate</name>
        <dbReference type="ChEBI" id="CHEBI:57642"/>
    </ligand>
</feature>
<evidence type="ECO:0000256" key="12">
    <source>
        <dbReference type="ARBA" id="ARBA00023239"/>
    </source>
</evidence>
<evidence type="ECO:0000256" key="3">
    <source>
        <dbReference type="ARBA" id="ARBA00004742"/>
    </source>
</evidence>
<dbReference type="HAMAP" id="MF_02067">
    <property type="entry name" value="FBP_aldolase_phosphatase"/>
    <property type="match status" value="1"/>
</dbReference>
<feature type="binding site" evidence="15">
    <location>
        <position position="11"/>
    </location>
    <ligand>
        <name>Mg(2+)</name>
        <dbReference type="ChEBI" id="CHEBI:18420"/>
        <label>1</label>
    </ligand>
</feature>
<evidence type="ECO:0000256" key="14">
    <source>
        <dbReference type="ARBA" id="ARBA00023277"/>
    </source>
</evidence>
<evidence type="ECO:0000256" key="10">
    <source>
        <dbReference type="ARBA" id="ARBA00022801"/>
    </source>
</evidence>
<dbReference type="GO" id="GO:0000287">
    <property type="term" value="F:magnesium ion binding"/>
    <property type="evidence" value="ECO:0007669"/>
    <property type="project" value="UniProtKB-UniRule"/>
</dbReference>
<feature type="binding site" evidence="15">
    <location>
        <position position="52"/>
    </location>
    <ligand>
        <name>Mg(2+)</name>
        <dbReference type="ChEBI" id="CHEBI:18420"/>
        <label>2</label>
    </ligand>
</feature>
<feature type="binding site" evidence="15">
    <location>
        <position position="232"/>
    </location>
    <ligand>
        <name>Mg(2+)</name>
        <dbReference type="ChEBI" id="CHEBI:18420"/>
        <label>3</label>
    </ligand>
</feature>
<evidence type="ECO:0000256" key="1">
    <source>
        <dbReference type="ARBA" id="ARBA00001273"/>
    </source>
</evidence>
<comment type="caution">
    <text evidence="16">The sequence shown here is derived from an EMBL/GenBank/DDBJ whole genome shotgun (WGS) entry which is preliminary data.</text>
</comment>
<dbReference type="PIRSF" id="PIRSF015647">
    <property type="entry name" value="FBPtase_archl"/>
    <property type="match status" value="1"/>
</dbReference>
<dbReference type="EC" id="4.1.2.13" evidence="15"/>
<feature type="binding site" description="in other chain" evidence="15">
    <location>
        <begin position="103"/>
        <end position="104"/>
    </location>
    <ligand>
        <name>beta-D-fructose 1,6-bisphosphate</name>
        <dbReference type="ChEBI" id="CHEBI:32966"/>
        <note>ligand shared between dimeric partners</note>
    </ligand>
</feature>
<feature type="binding site" evidence="15">
    <location>
        <position position="233"/>
    </location>
    <ligand>
        <name>Mg(2+)</name>
        <dbReference type="ChEBI" id="CHEBI:18420"/>
        <label>2</label>
    </ligand>
</feature>
<dbReference type="Pfam" id="PF01950">
    <property type="entry name" value="FBPase_3"/>
    <property type="match status" value="1"/>
</dbReference>
<comment type="similarity">
    <text evidence="4 15">Belongs to the FBP aldolase/phosphatase family.</text>
</comment>
<feature type="binding site" description="in other chain" evidence="15">
    <location>
        <position position="90"/>
    </location>
    <ligand>
        <name>beta-D-fructose 1,6-bisphosphate</name>
        <dbReference type="ChEBI" id="CHEBI:32966"/>
        <note>ligand shared between dimeric partners</note>
    </ligand>
</feature>
<dbReference type="AlphaFoldDB" id="A0A7C5M3J9"/>
<reference evidence="16" key="1">
    <citation type="journal article" date="2020" name="mSystems">
        <title>Genome- and Community-Level Interaction Insights into Carbon Utilization and Element Cycling Functions of Hydrothermarchaeota in Hydrothermal Sediment.</title>
        <authorList>
            <person name="Zhou Z."/>
            <person name="Liu Y."/>
            <person name="Xu W."/>
            <person name="Pan J."/>
            <person name="Luo Z.H."/>
            <person name="Li M."/>
        </authorList>
    </citation>
    <scope>NUCLEOTIDE SEQUENCE [LARGE SCALE GENOMIC DNA]</scope>
    <source>
        <strain evidence="16">HyVt-94</strain>
    </source>
</reference>
<comment type="domain">
    <text evidence="15">Consists of a single catalytic domain, but remodels its active-site architecture via a large structural change to exhibit dual activities.</text>
</comment>
<feature type="binding site" evidence="15">
    <location>
        <begin position="241"/>
        <end position="242"/>
    </location>
    <ligand>
        <name>beta-D-fructose 1,6-bisphosphate</name>
        <dbReference type="ChEBI" id="CHEBI:32966"/>
        <note>ligand shared between dimeric partners</note>
    </ligand>
</feature>
<keyword evidence="11 15" id="KW-0460">Magnesium</keyword>
<comment type="function">
    <text evidence="15">Catalyzes two subsequent steps in gluconeogenesis: the aldol condensation of dihydroxyacetone phosphate (DHAP) and glyceraldehyde-3-phosphate (GA3P) to fructose-1,6-bisphosphate (FBP), and the dephosphorylation of FBP to fructose-6-phosphate (F6P).</text>
</comment>
<dbReference type="GO" id="GO:0004332">
    <property type="term" value="F:fructose-bisphosphate aldolase activity"/>
    <property type="evidence" value="ECO:0007669"/>
    <property type="project" value="UniProtKB-UniRule"/>
</dbReference>
<evidence type="ECO:0000256" key="11">
    <source>
        <dbReference type="ARBA" id="ARBA00022842"/>
    </source>
</evidence>
<feature type="active site" description="Schiff-base intermediate with DHAP; for FBP aldolase activity" evidence="15">
    <location>
        <position position="231"/>
    </location>
</feature>
<dbReference type="InterPro" id="IPR002803">
    <property type="entry name" value="FBPase_V"/>
</dbReference>
<comment type="subunit">
    <text evidence="5 15">Homooctamer; dimer of tetramers.</text>
</comment>
<evidence type="ECO:0000256" key="4">
    <source>
        <dbReference type="ARBA" id="ARBA00010693"/>
    </source>
</evidence>
<feature type="binding site" evidence="15">
    <location>
        <position position="53"/>
    </location>
    <ligand>
        <name>Mg(2+)</name>
        <dbReference type="ChEBI" id="CHEBI:18420"/>
        <label>2</label>
    </ligand>
</feature>
<dbReference type="SUPFAM" id="SSF111249">
    <property type="entry name" value="Sulfolobus fructose-1,6-bisphosphatase-like"/>
    <property type="match status" value="1"/>
</dbReference>